<dbReference type="RefSeq" id="WP_379930443.1">
    <property type="nucleotide sequence ID" value="NZ_JBHUMM010000043.1"/>
</dbReference>
<accession>A0ABW5RDV6</accession>
<protein>
    <submittedName>
        <fullName evidence="1">Stage VI sporulation protein F</fullName>
    </submittedName>
</protein>
<evidence type="ECO:0000313" key="1">
    <source>
        <dbReference type="EMBL" id="MFD2672881.1"/>
    </source>
</evidence>
<keyword evidence="2" id="KW-1185">Reference proteome</keyword>
<evidence type="ECO:0000313" key="2">
    <source>
        <dbReference type="Proteomes" id="UP001597497"/>
    </source>
</evidence>
<dbReference type="Proteomes" id="UP001597497">
    <property type="component" value="Unassembled WGS sequence"/>
</dbReference>
<dbReference type="Pfam" id="PF14069">
    <property type="entry name" value="SpoVIF"/>
    <property type="match status" value="1"/>
</dbReference>
<reference evidence="2" key="1">
    <citation type="journal article" date="2019" name="Int. J. Syst. Evol. Microbiol.">
        <title>The Global Catalogue of Microorganisms (GCM) 10K type strain sequencing project: providing services to taxonomists for standard genome sequencing and annotation.</title>
        <authorList>
            <consortium name="The Broad Institute Genomics Platform"/>
            <consortium name="The Broad Institute Genome Sequencing Center for Infectious Disease"/>
            <person name="Wu L."/>
            <person name="Ma J."/>
        </authorList>
    </citation>
    <scope>NUCLEOTIDE SEQUENCE [LARGE SCALE GENOMIC DNA]</scope>
    <source>
        <strain evidence="2">KCTC 33676</strain>
    </source>
</reference>
<proteinExistence type="predicted"/>
<dbReference type="EMBL" id="JBHUMM010000043">
    <property type="protein sequence ID" value="MFD2672881.1"/>
    <property type="molecule type" value="Genomic_DNA"/>
</dbReference>
<organism evidence="1 2">
    <name type="scientific">Marinicrinis sediminis</name>
    <dbReference type="NCBI Taxonomy" id="1652465"/>
    <lineage>
        <taxon>Bacteria</taxon>
        <taxon>Bacillati</taxon>
        <taxon>Bacillota</taxon>
        <taxon>Bacilli</taxon>
        <taxon>Bacillales</taxon>
        <taxon>Paenibacillaceae</taxon>
    </lineage>
</organism>
<dbReference type="InterPro" id="IPR025942">
    <property type="entry name" value="SpoVIF"/>
</dbReference>
<gene>
    <name evidence="1" type="ORF">ACFSUC_15030</name>
</gene>
<name>A0ABW5RDV6_9BACL</name>
<sequence length="95" mass="10504">MVDRNLSKDVLNTVNKKTGKKVTSQDIHKIASNVKPSTFQSEKQLRQLIKQVSSLVNIPVSESTIKEIVNAVQKSGANTSNMESLMKMMMGKKKG</sequence>
<comment type="caution">
    <text evidence="1">The sequence shown here is derived from an EMBL/GenBank/DDBJ whole genome shotgun (WGS) entry which is preliminary data.</text>
</comment>